<dbReference type="PANTHER" id="PTHR33053">
    <property type="entry name" value="PROTEIN, PUTATIVE-RELATED"/>
    <property type="match status" value="1"/>
</dbReference>
<protein>
    <submittedName>
        <fullName evidence="1">Uncharacterized protein</fullName>
    </submittedName>
</protein>
<evidence type="ECO:0000313" key="2">
    <source>
        <dbReference type="Proteomes" id="UP000324629"/>
    </source>
</evidence>
<evidence type="ECO:0000313" key="1">
    <source>
        <dbReference type="EMBL" id="KAA3671750.1"/>
    </source>
</evidence>
<sequence length="170" mass="19138">MYNMRYIHEPDISKTICGGHYVHFGLNNVPGSAYRNHEQCDAVKLQIHVDEVSLFESSRAQLWPILGRLASPETDMLILDVFSGETKPGNVSEYFQDLINEMLRLQLHGYCHASSGNRCVIQFDCLIADALSRAFIRQVIQNSGAYMGGGVTLTHNDCARESDDIFRSRP</sequence>
<comment type="caution">
    <text evidence="1">The sequence shown here is derived from an EMBL/GenBank/DDBJ whole genome shotgun (WGS) entry which is preliminary data.</text>
</comment>
<name>A0A5J4N8N4_9TREM</name>
<dbReference type="PANTHER" id="PTHR33053:SF9">
    <property type="entry name" value="AGAP000105-PA"/>
    <property type="match status" value="1"/>
</dbReference>
<proteinExistence type="predicted"/>
<organism evidence="1 2">
    <name type="scientific">Paragonimus westermani</name>
    <dbReference type="NCBI Taxonomy" id="34504"/>
    <lineage>
        <taxon>Eukaryota</taxon>
        <taxon>Metazoa</taxon>
        <taxon>Spiralia</taxon>
        <taxon>Lophotrochozoa</taxon>
        <taxon>Platyhelminthes</taxon>
        <taxon>Trematoda</taxon>
        <taxon>Digenea</taxon>
        <taxon>Plagiorchiida</taxon>
        <taxon>Troglotremata</taxon>
        <taxon>Troglotrematidae</taxon>
        <taxon>Paragonimus</taxon>
    </lineage>
</organism>
<reference evidence="1 2" key="1">
    <citation type="journal article" date="2019" name="Gigascience">
        <title>Whole-genome sequence of the oriental lung fluke Paragonimus westermani.</title>
        <authorList>
            <person name="Oey H."/>
            <person name="Zakrzewski M."/>
            <person name="Narain K."/>
            <person name="Devi K.R."/>
            <person name="Agatsuma T."/>
            <person name="Nawaratna S."/>
            <person name="Gobert G.N."/>
            <person name="Jones M.K."/>
            <person name="Ragan M.A."/>
            <person name="McManus D.P."/>
            <person name="Krause L."/>
        </authorList>
    </citation>
    <scope>NUCLEOTIDE SEQUENCE [LARGE SCALE GENOMIC DNA]</scope>
    <source>
        <strain evidence="1 2">IND2009</strain>
    </source>
</reference>
<keyword evidence="2" id="KW-1185">Reference proteome</keyword>
<gene>
    <name evidence="1" type="ORF">DEA37_0006042</name>
</gene>
<dbReference type="AlphaFoldDB" id="A0A5J4N8N4"/>
<dbReference type="EMBL" id="QNGE01005882">
    <property type="protein sequence ID" value="KAA3671750.1"/>
    <property type="molecule type" value="Genomic_DNA"/>
</dbReference>
<accession>A0A5J4N8N4</accession>
<dbReference type="Proteomes" id="UP000324629">
    <property type="component" value="Unassembled WGS sequence"/>
</dbReference>